<proteinExistence type="predicted"/>
<reference evidence="1" key="1">
    <citation type="submission" date="2022-06" db="EMBL/GenBank/DDBJ databases">
        <title>Ornithinimicrobium JY.X270.</title>
        <authorList>
            <person name="Huang Y."/>
        </authorList>
    </citation>
    <scope>NUCLEOTIDE SEQUENCE</scope>
    <source>
        <strain evidence="1">JY.X270</strain>
    </source>
</reference>
<evidence type="ECO:0000313" key="2">
    <source>
        <dbReference type="Proteomes" id="UP001056535"/>
    </source>
</evidence>
<sequence>MGDLRQAVRALTPAERREMVARELGARHDGAARLDELYALGLTYDQVLAETRAGRWHRLGRRTIGLIGPEPSREASWCVAVWESGSGAVLDGPSSLLAAGLRSWEETVVHVSVPRGTRTRPADGVRIHHQRRMGRTLNTDPPRTAPEVAALRAAGWATSDRQALTVLAMSVQQRLILPSRLLKEWEATQRHRRGALLSEAVPLVCDGAHALGELDFARARRRHGLPEPSRQEVRRTSQGLIYLDVRFGGYAVHVEINGAQHYTGLGPVADARRRNDRTLHSDLTLEIPVLGLLIDEAGFMAQVAEALRQRGWGGRAA</sequence>
<accession>A0ABY4YG29</accession>
<dbReference type="RefSeq" id="WP_252620180.1">
    <property type="nucleotide sequence ID" value="NZ_CP099490.1"/>
</dbReference>
<name>A0ABY4YG29_9MICO</name>
<dbReference type="EMBL" id="CP099490">
    <property type="protein sequence ID" value="USQ75731.1"/>
    <property type="molecule type" value="Genomic_DNA"/>
</dbReference>
<evidence type="ECO:0000313" key="1">
    <source>
        <dbReference type="EMBL" id="USQ75731.1"/>
    </source>
</evidence>
<gene>
    <name evidence="1" type="ORF">NF557_14120</name>
</gene>
<protein>
    <recommendedName>
        <fullName evidence="3">DUF559 domain-containing protein</fullName>
    </recommendedName>
</protein>
<organism evidence="1 2">
    <name type="scientific">Ornithinimicrobium cryptoxanthini</name>
    <dbReference type="NCBI Taxonomy" id="2934161"/>
    <lineage>
        <taxon>Bacteria</taxon>
        <taxon>Bacillati</taxon>
        <taxon>Actinomycetota</taxon>
        <taxon>Actinomycetes</taxon>
        <taxon>Micrococcales</taxon>
        <taxon>Ornithinimicrobiaceae</taxon>
        <taxon>Ornithinimicrobium</taxon>
    </lineage>
</organism>
<dbReference type="Proteomes" id="UP001056535">
    <property type="component" value="Chromosome"/>
</dbReference>
<evidence type="ECO:0008006" key="3">
    <source>
        <dbReference type="Google" id="ProtNLM"/>
    </source>
</evidence>
<keyword evidence="2" id="KW-1185">Reference proteome</keyword>